<evidence type="ECO:0000313" key="2">
    <source>
        <dbReference type="EMBL" id="OGG80548.1"/>
    </source>
</evidence>
<organism evidence="2 3">
    <name type="scientific">Candidatus Kaiserbacteria bacterium RIFCSPLOWO2_01_FULL_54_13</name>
    <dbReference type="NCBI Taxonomy" id="1798512"/>
    <lineage>
        <taxon>Bacteria</taxon>
        <taxon>Candidatus Kaiseribacteriota</taxon>
    </lineage>
</organism>
<keyword evidence="1" id="KW-0812">Transmembrane</keyword>
<dbReference type="Proteomes" id="UP000177372">
    <property type="component" value="Unassembled WGS sequence"/>
</dbReference>
<accession>A0A1F6F3U9</accession>
<feature type="transmembrane region" description="Helical" evidence="1">
    <location>
        <begin position="35"/>
        <end position="52"/>
    </location>
</feature>
<evidence type="ECO:0000256" key="1">
    <source>
        <dbReference type="SAM" id="Phobius"/>
    </source>
</evidence>
<keyword evidence="1" id="KW-0472">Membrane</keyword>
<name>A0A1F6F3U9_9BACT</name>
<comment type="caution">
    <text evidence="2">The sequence shown here is derived from an EMBL/GenBank/DDBJ whole genome shotgun (WGS) entry which is preliminary data.</text>
</comment>
<dbReference type="AlphaFoldDB" id="A0A1F6F3U9"/>
<feature type="transmembrane region" description="Helical" evidence="1">
    <location>
        <begin position="73"/>
        <end position="94"/>
    </location>
</feature>
<protein>
    <submittedName>
        <fullName evidence="2">Uncharacterized protein</fullName>
    </submittedName>
</protein>
<sequence>MIPRIFGLAVLFVPMVVLAAPRTFRELACLIADLLDTATFVLITLGLVMYFWGVATNIPHFGDEKGAEKQKSFFFWGLIILFVMVSIWGIIQLLQSTLLGTDPLRPDTGNSVC</sequence>
<dbReference type="EMBL" id="MFLZ01000005">
    <property type="protein sequence ID" value="OGG80548.1"/>
    <property type="molecule type" value="Genomic_DNA"/>
</dbReference>
<gene>
    <name evidence="2" type="ORF">A3A39_01515</name>
</gene>
<keyword evidence="1" id="KW-1133">Transmembrane helix</keyword>
<evidence type="ECO:0000313" key="3">
    <source>
        <dbReference type="Proteomes" id="UP000177372"/>
    </source>
</evidence>
<proteinExistence type="predicted"/>
<reference evidence="2 3" key="1">
    <citation type="journal article" date="2016" name="Nat. Commun.">
        <title>Thousands of microbial genomes shed light on interconnected biogeochemical processes in an aquifer system.</title>
        <authorList>
            <person name="Anantharaman K."/>
            <person name="Brown C.T."/>
            <person name="Hug L.A."/>
            <person name="Sharon I."/>
            <person name="Castelle C.J."/>
            <person name="Probst A.J."/>
            <person name="Thomas B.C."/>
            <person name="Singh A."/>
            <person name="Wilkins M.J."/>
            <person name="Karaoz U."/>
            <person name="Brodie E.L."/>
            <person name="Williams K.H."/>
            <person name="Hubbard S.S."/>
            <person name="Banfield J.F."/>
        </authorList>
    </citation>
    <scope>NUCLEOTIDE SEQUENCE [LARGE SCALE GENOMIC DNA]</scope>
</reference>
<dbReference type="STRING" id="1798512.A3A39_01515"/>